<sequence>MSASSRSQSSSPDILGPPGDAQYLISSPIKPFAGRQSWMSPMIAKSRTPAKRPRPRPRVSLSPAKSAHSIQFNDVILPGSPTMKFNGGRQRSLSPEKLQEGNVSPWRIRLTLEATQDEDDENRGSPSRKRLKPSTTTTMIPLKDERSPLKDKTPLKRRGRPRKSNINLSPFLGAAGQTPRPGSTPGPGNTPGLQPRKRGRPRGTPKPKSQDFQLLDDQPTPTVEYDQPFSPMDIIPNSDSRQALQSSPMDTMTNEAGLGQHEPSPMDTTASEASLGHQRSSPTNAIASDADLGQQRSSPTDSFAGSNARASPLNLVGDADSEDDSWGNSDMSIAELPDPTEPITEDLGNPRREYGRTSLETPVIGATEHHFLDDENIHSTPSKMPSPTRERAILSSRASSHNTASPQSRTYPTPTPTSSLADEENQNQQANVDHPSRTETHHPENDPVEDPVDDYDEFDTIMESEGFTMISLDTLPSAKQHGFGSSAVTNGGPKPKEVGERLRRKLPGTIEDLRGDSRAQKSSSPVTSALGPRLYNNPSAHIPEKHTVHAAEPQSVNHVNELTYPELPAASSPAKPTIVPKKRTLASLAKLVRLCLALQGPFRPQVDEWSGKSNARHKRRRLEGVFSTFNAETQRELRVAMGLGQELAMRRMLAEEDEAAAIAAENAASRLEEERLEQEQEEQDAHHYNDFNDEELEEQEHDQPFEDEIEKRAEYAQSSPFKFNKSMQQSPMSHQKVQREAQWQLEREEVSRQAQMSSNPRSVVYIDSDENAAEDDDGDIGFEHEQQFESETGYGYDEEHNDSAPGPVPEPAPYVPQDIEPEPEPEPVEDEDDGYDDIWQLEANDHSHISQHPEHDDVQSYPQPVARPLGNLAPISAGQDYLSSSPYATSEHDYVARFGPSKVRELREQKVDLSALLAEDDTPNRARYYNGTSTPRSVLTRPLGTHNQFINSSPMKDPVSRTPAHIRLQPLSQSSPDVPNPRVPSPQIAFLDEKKSPKVVQRSPPMQEPLEEDYHGSSVSNAALGQSESVNADSASTPQPQPRQLNKEEPGSSWFSKITSFTPQWLKAPARDRSSSVSTIPEEASDFEDEEELASIESAKELDGHFQDGPLSEQASQSPASHWRQPSPSQAPQIQQDPLPTLEEEDPIHERSVSRDLFEEKDPIDERNVSRGLLEEEEVPVSERSVSQDPLENEGAEPVNPQNGASPGPRPLAVFGYFSDEHYAALRRIYRVAKRYPERFEYYDAPGRAAIIGDWIWTSDGHHGVPITEIQFAIIDRFAQELARADIQYGGSGQIDWTEADLHRRLISIIIGEQIREVRKAKANRGTSVDTWR</sequence>
<feature type="region of interest" description="Disordered" evidence="2">
    <location>
        <begin position="481"/>
        <end position="540"/>
    </location>
</feature>
<feature type="compositionally biased region" description="Acidic residues" evidence="2">
    <location>
        <begin position="819"/>
        <end position="833"/>
    </location>
</feature>
<evidence type="ECO:0000313" key="4">
    <source>
        <dbReference type="Proteomes" id="UP001213799"/>
    </source>
</evidence>
<reference evidence="3" key="1">
    <citation type="journal article" date="2023" name="IMA Fungus">
        <title>Comparative genomic study of the Penicillium genus elucidates a diverse pangenome and 15 lateral gene transfer events.</title>
        <authorList>
            <person name="Petersen C."/>
            <person name="Sorensen T."/>
            <person name="Nielsen M.R."/>
            <person name="Sondergaard T.E."/>
            <person name="Sorensen J.L."/>
            <person name="Fitzpatrick D.A."/>
            <person name="Frisvad J.C."/>
            <person name="Nielsen K.L."/>
        </authorList>
    </citation>
    <scope>NUCLEOTIDE SEQUENCE</scope>
    <source>
        <strain evidence="3">IBT 12815</strain>
    </source>
</reference>
<feature type="compositionally biased region" description="Acidic residues" evidence="2">
    <location>
        <begin position="767"/>
        <end position="780"/>
    </location>
</feature>
<reference evidence="3" key="2">
    <citation type="submission" date="2023-01" db="EMBL/GenBank/DDBJ databases">
        <authorList>
            <person name="Petersen C."/>
        </authorList>
    </citation>
    <scope>NUCLEOTIDE SEQUENCE</scope>
    <source>
        <strain evidence="3">IBT 12815</strain>
    </source>
</reference>
<feature type="compositionally biased region" description="Polar residues" evidence="2">
    <location>
        <begin position="237"/>
        <end position="254"/>
    </location>
</feature>
<feature type="compositionally biased region" description="Basic and acidic residues" evidence="2">
    <location>
        <begin position="1148"/>
        <end position="1169"/>
    </location>
</feature>
<comment type="caution">
    <text evidence="3">The sequence shown here is derived from an EMBL/GenBank/DDBJ whole genome shotgun (WGS) entry which is preliminary data.</text>
</comment>
<feature type="compositionally biased region" description="Polar residues" evidence="2">
    <location>
        <begin position="1017"/>
        <end position="1044"/>
    </location>
</feature>
<dbReference type="Proteomes" id="UP001213799">
    <property type="component" value="Unassembled WGS sequence"/>
</dbReference>
<evidence type="ECO:0000256" key="1">
    <source>
        <dbReference type="SAM" id="Coils"/>
    </source>
</evidence>
<feature type="compositionally biased region" description="Low complexity" evidence="2">
    <location>
        <begin position="176"/>
        <end position="192"/>
    </location>
</feature>
<feature type="compositionally biased region" description="Polar residues" evidence="2">
    <location>
        <begin position="294"/>
        <end position="309"/>
    </location>
</feature>
<feature type="compositionally biased region" description="Low complexity" evidence="2">
    <location>
        <begin position="1125"/>
        <end position="1138"/>
    </location>
</feature>
<name>A0AAD6DKU1_9EURO</name>
<evidence type="ECO:0000256" key="2">
    <source>
        <dbReference type="SAM" id="MobiDB-lite"/>
    </source>
</evidence>
<feature type="compositionally biased region" description="Polar residues" evidence="2">
    <location>
        <begin position="1053"/>
        <end position="1063"/>
    </location>
</feature>
<gene>
    <name evidence="3" type="ORF">N7537_010899</name>
</gene>
<keyword evidence="4" id="KW-1185">Reference proteome</keyword>
<organism evidence="3 4">
    <name type="scientific">Penicillium hordei</name>
    <dbReference type="NCBI Taxonomy" id="40994"/>
    <lineage>
        <taxon>Eukaryota</taxon>
        <taxon>Fungi</taxon>
        <taxon>Dikarya</taxon>
        <taxon>Ascomycota</taxon>
        <taxon>Pezizomycotina</taxon>
        <taxon>Eurotiomycetes</taxon>
        <taxon>Eurotiomycetidae</taxon>
        <taxon>Eurotiales</taxon>
        <taxon>Aspergillaceae</taxon>
        <taxon>Penicillium</taxon>
    </lineage>
</organism>
<proteinExistence type="predicted"/>
<feature type="compositionally biased region" description="Polar residues" evidence="2">
    <location>
        <begin position="266"/>
        <end position="286"/>
    </location>
</feature>
<feature type="region of interest" description="Disordered" evidence="2">
    <location>
        <begin position="711"/>
        <end position="833"/>
    </location>
</feature>
<feature type="compositionally biased region" description="Basic and acidic residues" evidence="2">
    <location>
        <begin position="434"/>
        <end position="445"/>
    </location>
</feature>
<dbReference type="EMBL" id="JAQJAE010000006">
    <property type="protein sequence ID" value="KAJ5588221.1"/>
    <property type="molecule type" value="Genomic_DNA"/>
</dbReference>
<evidence type="ECO:0008006" key="5">
    <source>
        <dbReference type="Google" id="ProtNLM"/>
    </source>
</evidence>
<feature type="coiled-coil region" evidence="1">
    <location>
        <begin position="654"/>
        <end position="684"/>
    </location>
</feature>
<feature type="compositionally biased region" description="Polar residues" evidence="2">
    <location>
        <begin position="716"/>
        <end position="735"/>
    </location>
</feature>
<dbReference type="RefSeq" id="XP_056747240.1">
    <property type="nucleotide sequence ID" value="XM_056901953.1"/>
</dbReference>
<feature type="region of interest" description="Disordered" evidence="2">
    <location>
        <begin position="1"/>
        <end position="454"/>
    </location>
</feature>
<accession>A0AAD6DKU1</accession>
<feature type="region of interest" description="Disordered" evidence="2">
    <location>
        <begin position="970"/>
        <end position="1208"/>
    </location>
</feature>
<keyword evidence="1" id="KW-0175">Coiled coil</keyword>
<feature type="compositionally biased region" description="Basic residues" evidence="2">
    <location>
        <begin position="195"/>
        <end position="205"/>
    </location>
</feature>
<feature type="compositionally biased region" description="Basic and acidic residues" evidence="2">
    <location>
        <begin position="142"/>
        <end position="154"/>
    </location>
</feature>
<protein>
    <recommendedName>
        <fullName evidence="5">AT DNA binding protein</fullName>
    </recommendedName>
</protein>
<dbReference type="GeneID" id="81592195"/>
<feature type="compositionally biased region" description="Polar residues" evidence="2">
    <location>
        <begin position="752"/>
        <end position="761"/>
    </location>
</feature>
<feature type="compositionally biased region" description="Basic and acidic residues" evidence="2">
    <location>
        <begin position="367"/>
        <end position="377"/>
    </location>
</feature>
<feature type="compositionally biased region" description="Low complexity" evidence="2">
    <location>
        <begin position="1"/>
        <end position="11"/>
    </location>
</feature>
<feature type="compositionally biased region" description="Basic residues" evidence="2">
    <location>
        <begin position="48"/>
        <end position="57"/>
    </location>
</feature>
<feature type="compositionally biased region" description="Low complexity" evidence="2">
    <location>
        <begin position="405"/>
        <end position="419"/>
    </location>
</feature>
<evidence type="ECO:0000313" key="3">
    <source>
        <dbReference type="EMBL" id="KAJ5588221.1"/>
    </source>
</evidence>
<feature type="compositionally biased region" description="Acidic residues" evidence="2">
    <location>
        <begin position="1083"/>
        <end position="1094"/>
    </location>
</feature>